<organism evidence="5 7">
    <name type="scientific">Pedobacter alluvionis</name>
    <dbReference type="NCBI Taxonomy" id="475253"/>
    <lineage>
        <taxon>Bacteria</taxon>
        <taxon>Pseudomonadati</taxon>
        <taxon>Bacteroidota</taxon>
        <taxon>Sphingobacteriia</taxon>
        <taxon>Sphingobacteriales</taxon>
        <taxon>Sphingobacteriaceae</taxon>
        <taxon>Pedobacter</taxon>
    </lineage>
</organism>
<dbReference type="PROSITE" id="PS01124">
    <property type="entry name" value="HTH_ARAC_FAMILY_2"/>
    <property type="match status" value="1"/>
</dbReference>
<dbReference type="Gene3D" id="1.10.10.60">
    <property type="entry name" value="Homeodomain-like"/>
    <property type="match status" value="1"/>
</dbReference>
<proteinExistence type="predicted"/>
<evidence type="ECO:0000313" key="5">
    <source>
        <dbReference type="EMBL" id="RLJ71986.1"/>
    </source>
</evidence>
<dbReference type="InterPro" id="IPR009057">
    <property type="entry name" value="Homeodomain-like_sf"/>
</dbReference>
<reference evidence="6 8" key="2">
    <citation type="submission" date="2019-03" db="EMBL/GenBank/DDBJ databases">
        <authorList>
            <person name="He R.-H."/>
        </authorList>
    </citation>
    <scope>NUCLEOTIDE SEQUENCE [LARGE SCALE GENOMIC DNA]</scope>
    <source>
        <strain evidence="6 8">DSM 19624</strain>
    </source>
</reference>
<evidence type="ECO:0000256" key="1">
    <source>
        <dbReference type="ARBA" id="ARBA00023015"/>
    </source>
</evidence>
<gene>
    <name evidence="5" type="ORF">BCL90_4813</name>
    <name evidence="6" type="ORF">E3V97_21820</name>
</gene>
<evidence type="ECO:0000256" key="2">
    <source>
        <dbReference type="ARBA" id="ARBA00023125"/>
    </source>
</evidence>
<name>A0A497XS79_9SPHI</name>
<dbReference type="OrthoDB" id="2585681at2"/>
<keyword evidence="3" id="KW-0804">Transcription</keyword>
<keyword evidence="1" id="KW-0805">Transcription regulation</keyword>
<dbReference type="GO" id="GO:0043565">
    <property type="term" value="F:sequence-specific DNA binding"/>
    <property type="evidence" value="ECO:0007669"/>
    <property type="project" value="InterPro"/>
</dbReference>
<evidence type="ECO:0000313" key="7">
    <source>
        <dbReference type="Proteomes" id="UP000273898"/>
    </source>
</evidence>
<evidence type="ECO:0000259" key="4">
    <source>
        <dbReference type="PROSITE" id="PS01124"/>
    </source>
</evidence>
<evidence type="ECO:0000313" key="6">
    <source>
        <dbReference type="EMBL" id="TFB28762.1"/>
    </source>
</evidence>
<dbReference type="AlphaFoldDB" id="A0A497XS79"/>
<dbReference type="Proteomes" id="UP000297429">
    <property type="component" value="Unassembled WGS sequence"/>
</dbReference>
<protein>
    <submittedName>
        <fullName evidence="6">Helix-turn-helix domain-containing protein</fullName>
    </submittedName>
    <submittedName>
        <fullName evidence="5">Helix-turn-helix protein</fullName>
    </submittedName>
</protein>
<dbReference type="Proteomes" id="UP000273898">
    <property type="component" value="Unassembled WGS sequence"/>
</dbReference>
<dbReference type="PANTHER" id="PTHR43280:SF2">
    <property type="entry name" value="HTH-TYPE TRANSCRIPTIONAL REGULATOR EXSA"/>
    <property type="match status" value="1"/>
</dbReference>
<comment type="caution">
    <text evidence="5">The sequence shown here is derived from an EMBL/GenBank/DDBJ whole genome shotgun (WGS) entry which is preliminary data.</text>
</comment>
<accession>A0A497XS79</accession>
<dbReference type="EMBL" id="RCCK01000015">
    <property type="protein sequence ID" value="RLJ71986.1"/>
    <property type="molecule type" value="Genomic_DNA"/>
</dbReference>
<dbReference type="RefSeq" id="WP_121287647.1">
    <property type="nucleotide sequence ID" value="NZ_RCCK01000015.1"/>
</dbReference>
<keyword evidence="2" id="KW-0238">DNA-binding</keyword>
<dbReference type="GO" id="GO:0003700">
    <property type="term" value="F:DNA-binding transcription factor activity"/>
    <property type="evidence" value="ECO:0007669"/>
    <property type="project" value="InterPro"/>
</dbReference>
<evidence type="ECO:0000313" key="8">
    <source>
        <dbReference type="Proteomes" id="UP000297429"/>
    </source>
</evidence>
<keyword evidence="8" id="KW-1185">Reference proteome</keyword>
<dbReference type="PRINTS" id="PR00032">
    <property type="entry name" value="HTHARAC"/>
</dbReference>
<sequence length="287" mass="33037">MAKNKKIPTHSVTESVSGMNIVKIEPEESLVTPHDISLPHRHGHYFCILLENGEMEFLIDFNKVTLKENTLFLSYPGQVLQLLSKKDCLGWVLFFEHALISEQARTLLDQFLSETIPMNLSTSQAALIRNMLDTMNTVYHEGRTDIFRKQTIQALLMAYVYQISSVYELKENKELIEYSPRHKEIAKTFWQLLRRDTVMKKPSDFASEMNITTGYLNDVVKRVTGFSVTDLIHGEVIKEAQRLMVYSNLPLKEVADRLGFNDYSYFHRVFNKTSGQSPGSFRGSSVR</sequence>
<dbReference type="SUPFAM" id="SSF46689">
    <property type="entry name" value="Homeodomain-like"/>
    <property type="match status" value="1"/>
</dbReference>
<evidence type="ECO:0000256" key="3">
    <source>
        <dbReference type="ARBA" id="ARBA00023163"/>
    </source>
</evidence>
<feature type="domain" description="HTH araC/xylS-type" evidence="4">
    <location>
        <begin position="183"/>
        <end position="284"/>
    </location>
</feature>
<dbReference type="PANTHER" id="PTHR43280">
    <property type="entry name" value="ARAC-FAMILY TRANSCRIPTIONAL REGULATOR"/>
    <property type="match status" value="1"/>
</dbReference>
<dbReference type="InterPro" id="IPR018060">
    <property type="entry name" value="HTH_AraC"/>
</dbReference>
<reference evidence="5 7" key="1">
    <citation type="submission" date="2018-10" db="EMBL/GenBank/DDBJ databases">
        <title>Genomic Encyclopedia of Archaeal and Bacterial Type Strains, Phase II (KMG-II): from individual species to whole genera.</title>
        <authorList>
            <person name="Goeker M."/>
        </authorList>
    </citation>
    <scope>NUCLEOTIDE SEQUENCE [LARGE SCALE GENOMIC DNA]</scope>
    <source>
        <strain evidence="5 7">DSM 19624</strain>
    </source>
</reference>
<dbReference type="InterPro" id="IPR020449">
    <property type="entry name" value="Tscrpt_reg_AraC-type_HTH"/>
</dbReference>
<dbReference type="Pfam" id="PF12833">
    <property type="entry name" value="HTH_18"/>
    <property type="match status" value="1"/>
</dbReference>
<dbReference type="SUPFAM" id="SSF51215">
    <property type="entry name" value="Regulatory protein AraC"/>
    <property type="match status" value="1"/>
</dbReference>
<dbReference type="InterPro" id="IPR037923">
    <property type="entry name" value="HTH-like"/>
</dbReference>
<dbReference type="EMBL" id="SOPX01000005">
    <property type="protein sequence ID" value="TFB28762.1"/>
    <property type="molecule type" value="Genomic_DNA"/>
</dbReference>
<dbReference type="SMART" id="SM00342">
    <property type="entry name" value="HTH_ARAC"/>
    <property type="match status" value="1"/>
</dbReference>